<dbReference type="PANTHER" id="PTHR43823">
    <property type="entry name" value="SPORULATION PROTEIN YKVU"/>
    <property type="match status" value="1"/>
</dbReference>
<organism evidence="7">
    <name type="scientific">bioreactor metagenome</name>
    <dbReference type="NCBI Taxonomy" id="1076179"/>
    <lineage>
        <taxon>unclassified sequences</taxon>
        <taxon>metagenomes</taxon>
        <taxon>ecological metagenomes</taxon>
    </lineage>
</organism>
<dbReference type="GO" id="GO:0042910">
    <property type="term" value="F:xenobiotic transmembrane transporter activity"/>
    <property type="evidence" value="ECO:0007669"/>
    <property type="project" value="InterPro"/>
</dbReference>
<dbReference type="GO" id="GO:0005886">
    <property type="term" value="C:plasma membrane"/>
    <property type="evidence" value="ECO:0007669"/>
    <property type="project" value="UniProtKB-SubCell"/>
</dbReference>
<evidence type="ECO:0000256" key="6">
    <source>
        <dbReference type="SAM" id="Phobius"/>
    </source>
</evidence>
<evidence type="ECO:0000256" key="2">
    <source>
        <dbReference type="ARBA" id="ARBA00022475"/>
    </source>
</evidence>
<dbReference type="Pfam" id="PF01554">
    <property type="entry name" value="MatE"/>
    <property type="match status" value="1"/>
</dbReference>
<comment type="caution">
    <text evidence="7">The sequence shown here is derived from an EMBL/GenBank/DDBJ whole genome shotgun (WGS) entry which is preliminary data.</text>
</comment>
<keyword evidence="3 6" id="KW-0812">Transmembrane</keyword>
<keyword evidence="2" id="KW-1003">Cell membrane</keyword>
<feature type="transmembrane region" description="Helical" evidence="6">
    <location>
        <begin position="19"/>
        <end position="38"/>
    </location>
</feature>
<evidence type="ECO:0000313" key="7">
    <source>
        <dbReference type="EMBL" id="MPN23540.1"/>
    </source>
</evidence>
<keyword evidence="5 6" id="KW-0472">Membrane</keyword>
<reference evidence="7" key="1">
    <citation type="submission" date="2019-08" db="EMBL/GenBank/DDBJ databases">
        <authorList>
            <person name="Kucharzyk K."/>
            <person name="Murdoch R.W."/>
            <person name="Higgins S."/>
            <person name="Loffler F."/>
        </authorList>
    </citation>
    <scope>NUCLEOTIDE SEQUENCE</scope>
</reference>
<keyword evidence="4 6" id="KW-1133">Transmembrane helix</keyword>
<feature type="transmembrane region" description="Helical" evidence="6">
    <location>
        <begin position="120"/>
        <end position="141"/>
    </location>
</feature>
<comment type="subcellular location">
    <subcellularLocation>
        <location evidence="1">Cell membrane</location>
        <topology evidence="1">Multi-pass membrane protein</topology>
    </subcellularLocation>
</comment>
<sequence>MGEIGISTYSIINYITTNIYMVLLGLTFGAQPLISYNFGRKDKHKMLKFYKINVISSLVVSISAAAICYIFGTHVVGIFTTDPKIAELAYNGIKIACLAYIVGSVNLDTLVYYQGVEIPLFSNLFCIFRAMVFLPICLYILPKIFGLNGIWASVLTSESLTFIVMYIIANVKKYTDIVLNKEKKVEALEEVAIM</sequence>
<evidence type="ECO:0000256" key="4">
    <source>
        <dbReference type="ARBA" id="ARBA00022989"/>
    </source>
</evidence>
<feature type="transmembrane region" description="Helical" evidence="6">
    <location>
        <begin position="92"/>
        <end position="113"/>
    </location>
</feature>
<protein>
    <submittedName>
        <fullName evidence="7">Multidrug export protein MepA</fullName>
    </submittedName>
</protein>
<dbReference type="AlphaFoldDB" id="A0A645GBV7"/>
<evidence type="ECO:0000256" key="3">
    <source>
        <dbReference type="ARBA" id="ARBA00022692"/>
    </source>
</evidence>
<dbReference type="GO" id="GO:0015297">
    <property type="term" value="F:antiporter activity"/>
    <property type="evidence" value="ECO:0007669"/>
    <property type="project" value="InterPro"/>
</dbReference>
<proteinExistence type="predicted"/>
<dbReference type="PANTHER" id="PTHR43823:SF3">
    <property type="entry name" value="MULTIDRUG EXPORT PROTEIN MEPA"/>
    <property type="match status" value="1"/>
</dbReference>
<dbReference type="InterPro" id="IPR051327">
    <property type="entry name" value="MATE_MepA_subfamily"/>
</dbReference>
<evidence type="ECO:0000256" key="1">
    <source>
        <dbReference type="ARBA" id="ARBA00004651"/>
    </source>
</evidence>
<gene>
    <name evidence="7" type="primary">mepA_87</name>
    <name evidence="7" type="ORF">SDC9_170929</name>
</gene>
<feature type="transmembrane region" description="Helical" evidence="6">
    <location>
        <begin position="50"/>
        <end position="72"/>
    </location>
</feature>
<dbReference type="InterPro" id="IPR002528">
    <property type="entry name" value="MATE_fam"/>
</dbReference>
<accession>A0A645GBV7</accession>
<name>A0A645GBV7_9ZZZZ</name>
<feature type="transmembrane region" description="Helical" evidence="6">
    <location>
        <begin position="147"/>
        <end position="169"/>
    </location>
</feature>
<dbReference type="EMBL" id="VSSQ01072087">
    <property type="protein sequence ID" value="MPN23540.1"/>
    <property type="molecule type" value="Genomic_DNA"/>
</dbReference>
<evidence type="ECO:0000256" key="5">
    <source>
        <dbReference type="ARBA" id="ARBA00023136"/>
    </source>
</evidence>